<sequence length="254" mass="27945">MEYHNPTLRVLRILELIDANSGGLSLSEIANLLDLPKGTISPILKTLAATNYVMTDGSLYKIGPHTFELGLSYASGQNALSIIRSEMHSIVSQVDEVCQMGVLVGQDVHYLLKEEGHAIISIISDVGHHLPAHVTGLGKALLSGLTDDEVRQLYAGYRFFPYMPNSIMDLDTLIAALQDIRSAGIAYESEESTAEICCVAVPLAENGQVKAAISVTTPKFRYTDEKKQQITQLLLKKRQLIEESCRIQNCRLVF</sequence>
<organism evidence="6 7">
    <name type="scientific">Dysosmobacter segnis</name>
    <dbReference type="NCBI Taxonomy" id="2763042"/>
    <lineage>
        <taxon>Bacteria</taxon>
        <taxon>Bacillati</taxon>
        <taxon>Bacillota</taxon>
        <taxon>Clostridia</taxon>
        <taxon>Eubacteriales</taxon>
        <taxon>Oscillospiraceae</taxon>
        <taxon>Dysosmobacter</taxon>
    </lineage>
</organism>
<comment type="caution">
    <text evidence="6">The sequence shown here is derived from an EMBL/GenBank/DDBJ whole genome shotgun (WGS) entry which is preliminary data.</text>
</comment>
<dbReference type="InterPro" id="IPR005471">
    <property type="entry name" value="Tscrpt_reg_IclR_N"/>
</dbReference>
<evidence type="ECO:0000256" key="3">
    <source>
        <dbReference type="ARBA" id="ARBA00023163"/>
    </source>
</evidence>
<dbReference type="SUPFAM" id="SSF46785">
    <property type="entry name" value="Winged helix' DNA-binding domain"/>
    <property type="match status" value="1"/>
</dbReference>
<dbReference type="InterPro" id="IPR014757">
    <property type="entry name" value="Tscrpt_reg_IclR_C"/>
</dbReference>
<dbReference type="Gene3D" id="3.30.450.40">
    <property type="match status" value="1"/>
</dbReference>
<keyword evidence="1" id="KW-0805">Transcription regulation</keyword>
<dbReference type="SMART" id="SM00346">
    <property type="entry name" value="HTH_ICLR"/>
    <property type="match status" value="1"/>
</dbReference>
<dbReference type="SUPFAM" id="SSF55781">
    <property type="entry name" value="GAF domain-like"/>
    <property type="match status" value="1"/>
</dbReference>
<accession>A0A923MFF4</accession>
<dbReference type="Proteomes" id="UP000620327">
    <property type="component" value="Unassembled WGS sequence"/>
</dbReference>
<dbReference type="GO" id="GO:0003700">
    <property type="term" value="F:DNA-binding transcription factor activity"/>
    <property type="evidence" value="ECO:0007669"/>
    <property type="project" value="TreeGrafter"/>
</dbReference>
<feature type="domain" description="IclR-ED" evidence="5">
    <location>
        <begin position="65"/>
        <end position="254"/>
    </location>
</feature>
<dbReference type="RefSeq" id="WP_187014064.1">
    <property type="nucleotide sequence ID" value="NZ_JACOQI010000003.1"/>
</dbReference>
<dbReference type="GO" id="GO:0003677">
    <property type="term" value="F:DNA binding"/>
    <property type="evidence" value="ECO:0007669"/>
    <property type="project" value="UniProtKB-KW"/>
</dbReference>
<dbReference type="PANTHER" id="PTHR30136:SF35">
    <property type="entry name" value="HTH-TYPE TRANSCRIPTIONAL REGULATOR RV1719"/>
    <property type="match status" value="1"/>
</dbReference>
<keyword evidence="7" id="KW-1185">Reference proteome</keyword>
<gene>
    <name evidence="6" type="ORF">H8Z83_05205</name>
</gene>
<name>A0A923MFF4_9FIRM</name>
<keyword evidence="3" id="KW-0804">Transcription</keyword>
<dbReference type="Gene3D" id="1.10.10.10">
    <property type="entry name" value="Winged helix-like DNA-binding domain superfamily/Winged helix DNA-binding domain"/>
    <property type="match status" value="1"/>
</dbReference>
<evidence type="ECO:0000259" key="4">
    <source>
        <dbReference type="PROSITE" id="PS51077"/>
    </source>
</evidence>
<evidence type="ECO:0000313" key="6">
    <source>
        <dbReference type="EMBL" id="MBC5769722.1"/>
    </source>
</evidence>
<dbReference type="InterPro" id="IPR036388">
    <property type="entry name" value="WH-like_DNA-bd_sf"/>
</dbReference>
<keyword evidence="2" id="KW-0238">DNA-binding</keyword>
<dbReference type="GO" id="GO:0045892">
    <property type="term" value="P:negative regulation of DNA-templated transcription"/>
    <property type="evidence" value="ECO:0007669"/>
    <property type="project" value="TreeGrafter"/>
</dbReference>
<dbReference type="PROSITE" id="PS51078">
    <property type="entry name" value="ICLR_ED"/>
    <property type="match status" value="1"/>
</dbReference>
<proteinExistence type="predicted"/>
<dbReference type="PROSITE" id="PS51077">
    <property type="entry name" value="HTH_ICLR"/>
    <property type="match status" value="1"/>
</dbReference>
<protein>
    <submittedName>
        <fullName evidence="6">IclR family transcriptional regulator</fullName>
    </submittedName>
</protein>
<dbReference type="Pfam" id="PF09339">
    <property type="entry name" value="HTH_IclR"/>
    <property type="match status" value="1"/>
</dbReference>
<evidence type="ECO:0000256" key="1">
    <source>
        <dbReference type="ARBA" id="ARBA00023015"/>
    </source>
</evidence>
<dbReference type="EMBL" id="JACOQI010000003">
    <property type="protein sequence ID" value="MBC5769722.1"/>
    <property type="molecule type" value="Genomic_DNA"/>
</dbReference>
<dbReference type="PANTHER" id="PTHR30136">
    <property type="entry name" value="HELIX-TURN-HELIX TRANSCRIPTIONAL REGULATOR, ICLR FAMILY"/>
    <property type="match status" value="1"/>
</dbReference>
<evidence type="ECO:0000313" key="7">
    <source>
        <dbReference type="Proteomes" id="UP000620327"/>
    </source>
</evidence>
<dbReference type="Pfam" id="PF01614">
    <property type="entry name" value="IclR_C"/>
    <property type="match status" value="1"/>
</dbReference>
<dbReference type="InterPro" id="IPR029016">
    <property type="entry name" value="GAF-like_dom_sf"/>
</dbReference>
<feature type="domain" description="HTH iclR-type" evidence="4">
    <location>
        <begin position="4"/>
        <end position="64"/>
    </location>
</feature>
<evidence type="ECO:0000259" key="5">
    <source>
        <dbReference type="PROSITE" id="PS51078"/>
    </source>
</evidence>
<dbReference type="AlphaFoldDB" id="A0A923MFF4"/>
<reference evidence="6" key="1">
    <citation type="submission" date="2020-08" db="EMBL/GenBank/DDBJ databases">
        <title>Genome public.</title>
        <authorList>
            <person name="Liu C."/>
            <person name="Sun Q."/>
        </authorList>
    </citation>
    <scope>NUCLEOTIDE SEQUENCE</scope>
    <source>
        <strain evidence="6">BX15</strain>
    </source>
</reference>
<dbReference type="InterPro" id="IPR036390">
    <property type="entry name" value="WH_DNA-bd_sf"/>
</dbReference>
<dbReference type="InterPro" id="IPR050707">
    <property type="entry name" value="HTH_MetabolicPath_Reg"/>
</dbReference>
<evidence type="ECO:0000256" key="2">
    <source>
        <dbReference type="ARBA" id="ARBA00023125"/>
    </source>
</evidence>